<name>A0ABY4F982_9BACT</name>
<proteinExistence type="predicted"/>
<evidence type="ECO:0000313" key="2">
    <source>
        <dbReference type="Proteomes" id="UP000831785"/>
    </source>
</evidence>
<keyword evidence="2" id="KW-1185">Reference proteome</keyword>
<organism evidence="1 2">
    <name type="scientific">Hymenobacter cellulosivorans</name>
    <dbReference type="NCBI Taxonomy" id="2932249"/>
    <lineage>
        <taxon>Bacteria</taxon>
        <taxon>Pseudomonadati</taxon>
        <taxon>Bacteroidota</taxon>
        <taxon>Cytophagia</taxon>
        <taxon>Cytophagales</taxon>
        <taxon>Hymenobacteraceae</taxon>
        <taxon>Hymenobacter</taxon>
    </lineage>
</organism>
<evidence type="ECO:0000313" key="1">
    <source>
        <dbReference type="EMBL" id="UOQ53083.1"/>
    </source>
</evidence>
<accession>A0ABY4F982</accession>
<gene>
    <name evidence="1" type="ORF">MUN80_25515</name>
</gene>
<evidence type="ECO:0008006" key="3">
    <source>
        <dbReference type="Google" id="ProtNLM"/>
    </source>
</evidence>
<sequence>MNEAIKTSAAVTRTPGKALAPNLKTPDSSLTVAADLARFIQENKLSSNIQGKEYVNVEGWQFAGSRLGIIPRMGLVEDLSNGTEIRFRATVSLYDLHNKIELGGGVAECSNKERTKKFYESYAICSMAQTRAVGKAYRNVLAWLIKAAGFEATPYEEMTDVVDAGTSAEVVEAAPAARPTQPAAAPVATPPASTTVVAPAAPAPSGEPELVVRASEEDIQKLEQLIASPLLDAEERTKLLSKPIDQRSAKWVADTLSKLIVEIGLRADPKKALEAARKQLRTAAAKYSKEMGEHEYNRLMQRAQALTAKPEELRAEARQCQTQFQVAA</sequence>
<reference evidence="1 2" key="1">
    <citation type="submission" date="2022-04" db="EMBL/GenBank/DDBJ databases">
        <title>Hymenobacter sp. isolated from the air.</title>
        <authorList>
            <person name="Won M."/>
            <person name="Lee C.-M."/>
            <person name="Woen H.-Y."/>
            <person name="Kwon S.-W."/>
        </authorList>
    </citation>
    <scope>NUCLEOTIDE SEQUENCE [LARGE SCALE GENOMIC DNA]</scope>
    <source>
        <strain evidence="2">5116 S-27</strain>
    </source>
</reference>
<dbReference type="RefSeq" id="WP_244717831.1">
    <property type="nucleotide sequence ID" value="NZ_CP095049.1"/>
</dbReference>
<dbReference type="Proteomes" id="UP000831785">
    <property type="component" value="Chromosome"/>
</dbReference>
<protein>
    <recommendedName>
        <fullName evidence="3">Recombinase</fullName>
    </recommendedName>
</protein>
<dbReference type="EMBL" id="CP095049">
    <property type="protein sequence ID" value="UOQ53083.1"/>
    <property type="molecule type" value="Genomic_DNA"/>
</dbReference>